<dbReference type="AlphaFoldDB" id="A0A8W8JAS8"/>
<dbReference type="PROSITE" id="PS50119">
    <property type="entry name" value="ZF_BBOX"/>
    <property type="match status" value="1"/>
</dbReference>
<dbReference type="SUPFAM" id="SSF57845">
    <property type="entry name" value="B-box zinc-binding domain"/>
    <property type="match status" value="1"/>
</dbReference>
<accession>A0A8W8JAS8</accession>
<evidence type="ECO:0000313" key="4">
    <source>
        <dbReference type="Proteomes" id="UP000005408"/>
    </source>
</evidence>
<protein>
    <recommendedName>
        <fullName evidence="2">B box-type domain-containing protein</fullName>
    </recommendedName>
</protein>
<dbReference type="EnsemblMetazoa" id="G18178.3">
    <property type="protein sequence ID" value="G18178.3:cds"/>
    <property type="gene ID" value="G18178"/>
</dbReference>
<name>A0A8W8JAS8_MAGGI</name>
<reference evidence="3" key="1">
    <citation type="submission" date="2022-08" db="UniProtKB">
        <authorList>
            <consortium name="EnsemblMetazoa"/>
        </authorList>
    </citation>
    <scope>IDENTIFICATION</scope>
    <source>
        <strain evidence="3">05x7-T-G4-1.051#20</strain>
    </source>
</reference>
<dbReference type="Proteomes" id="UP000005408">
    <property type="component" value="Unassembled WGS sequence"/>
</dbReference>
<keyword evidence="1" id="KW-0863">Zinc-finger</keyword>
<keyword evidence="1" id="KW-0479">Metal-binding</keyword>
<organism evidence="3 4">
    <name type="scientific">Magallana gigas</name>
    <name type="common">Pacific oyster</name>
    <name type="synonym">Crassostrea gigas</name>
    <dbReference type="NCBI Taxonomy" id="29159"/>
    <lineage>
        <taxon>Eukaryota</taxon>
        <taxon>Metazoa</taxon>
        <taxon>Spiralia</taxon>
        <taxon>Lophotrochozoa</taxon>
        <taxon>Mollusca</taxon>
        <taxon>Bivalvia</taxon>
        <taxon>Autobranchia</taxon>
        <taxon>Pteriomorphia</taxon>
        <taxon>Ostreida</taxon>
        <taxon>Ostreoidea</taxon>
        <taxon>Ostreidae</taxon>
        <taxon>Magallana</taxon>
    </lineage>
</organism>
<feature type="domain" description="B box-type" evidence="2">
    <location>
        <begin position="15"/>
        <end position="55"/>
    </location>
</feature>
<evidence type="ECO:0000256" key="1">
    <source>
        <dbReference type="PROSITE-ProRule" id="PRU00024"/>
    </source>
</evidence>
<sequence>MESLANPDPPESAQEHIQMCEKHFLRKDITCDDCDEFICKQCAKTDHVDHDWTTISTDASIRRRDLKMTLKKNTEVRQKTSDLENKKKQGINLVTFLEQKHSTMSDYSFLDNLRDFPKLMPDIDCDIGQADSFQYEDKPIDVIEAVNEDRCFAKKCNADPENKCMKFDTLSTSGSVSTSFTVSTDPLTPVGICKSKEGELLVTLSDIETETYQPDSHSRRLVRHVTLTGDVIREYEYQEDGQTRLFIQPYKVKQNGNADICVINRTHDDTSELVVLSFSGKLKSAYRGQKPK</sequence>
<dbReference type="InterPro" id="IPR000315">
    <property type="entry name" value="Znf_B-box"/>
</dbReference>
<evidence type="ECO:0000313" key="3">
    <source>
        <dbReference type="EnsemblMetazoa" id="G18178.3:cds"/>
    </source>
</evidence>
<keyword evidence="1" id="KW-0862">Zinc</keyword>
<keyword evidence="4" id="KW-1185">Reference proteome</keyword>
<proteinExistence type="predicted"/>
<dbReference type="GO" id="GO:0008270">
    <property type="term" value="F:zinc ion binding"/>
    <property type="evidence" value="ECO:0007669"/>
    <property type="project" value="UniProtKB-KW"/>
</dbReference>
<evidence type="ECO:0000259" key="2">
    <source>
        <dbReference type="PROSITE" id="PS50119"/>
    </source>
</evidence>
<dbReference type="Gene3D" id="3.30.160.60">
    <property type="entry name" value="Classic Zinc Finger"/>
    <property type="match status" value="1"/>
</dbReference>